<dbReference type="EC" id="6.4.1.2" evidence="1"/>
<dbReference type="Proteomes" id="UP001163223">
    <property type="component" value="Chromosome"/>
</dbReference>
<protein>
    <submittedName>
        <fullName evidence="1">Acetyl-CoA carboxylase biotin carboxyl carrier protein</fullName>
        <ecNumber evidence="1">6.4.1.2</ecNumber>
    </submittedName>
</protein>
<proteinExistence type="predicted"/>
<evidence type="ECO:0000313" key="2">
    <source>
        <dbReference type="Proteomes" id="UP001163223"/>
    </source>
</evidence>
<evidence type="ECO:0000313" key="1">
    <source>
        <dbReference type="EMBL" id="WAJ31046.1"/>
    </source>
</evidence>
<keyword evidence="2" id="KW-1185">Reference proteome</keyword>
<dbReference type="EMBL" id="CP113520">
    <property type="protein sequence ID" value="WAJ31046.1"/>
    <property type="molecule type" value="Genomic_DNA"/>
</dbReference>
<sequence>MAESNSEMDPALVRELADILNDTDLTEIEVENGTLRIRVSRKREAPAIQAYAPAMHAPPYATGPASYSPAGDAPLAPTAATAGPEAGSVPSPMVGTVYMAPSPGAKSFIEVGQSIAEGETLLIIEAMKTMNQIPAPRAGKITKILVENGQPVEYGEPLVVIS</sequence>
<reference evidence="1" key="1">
    <citation type="submission" date="2022-11" db="EMBL/GenBank/DDBJ databases">
        <title>beta-Carotene-producing bacterium, Jeongeuplla avenae sp. nov., alleviates the salt stress of Arabidopsis seedlings.</title>
        <authorList>
            <person name="Jiang L."/>
            <person name="Lee J."/>
        </authorList>
    </citation>
    <scope>NUCLEOTIDE SEQUENCE</scope>
    <source>
        <strain evidence="1">DY_R2A_6</strain>
    </source>
</reference>
<organism evidence="1 2">
    <name type="scientific">Antarcticirhabdus aurantiaca</name>
    <dbReference type="NCBI Taxonomy" id="2606717"/>
    <lineage>
        <taxon>Bacteria</taxon>
        <taxon>Pseudomonadati</taxon>
        <taxon>Pseudomonadota</taxon>
        <taxon>Alphaproteobacteria</taxon>
        <taxon>Hyphomicrobiales</taxon>
        <taxon>Aurantimonadaceae</taxon>
        <taxon>Antarcticirhabdus</taxon>
    </lineage>
</organism>
<accession>A0ACD4NWK3</accession>
<keyword evidence="1" id="KW-0436">Ligase</keyword>
<gene>
    <name evidence="1" type="primary">accB</name>
    <name evidence="1" type="ORF">OXU80_12920</name>
</gene>
<name>A0ACD4NWK3_9HYPH</name>